<evidence type="ECO:0000256" key="4">
    <source>
        <dbReference type="ARBA" id="ARBA00007752"/>
    </source>
</evidence>
<feature type="signal peptide" evidence="13">
    <location>
        <begin position="1"/>
        <end position="20"/>
    </location>
</feature>
<protein>
    <recommendedName>
        <fullName evidence="7">Class B acid phosphatase</fullName>
        <ecNumber evidence="6">3.1.3.2</ecNumber>
    </recommendedName>
</protein>
<dbReference type="Gene3D" id="3.40.50.1000">
    <property type="entry name" value="HAD superfamily/HAD-like"/>
    <property type="match status" value="1"/>
</dbReference>
<evidence type="ECO:0000313" key="15">
    <source>
        <dbReference type="Proteomes" id="UP000028038"/>
    </source>
</evidence>
<comment type="caution">
    <text evidence="14">The sequence shown here is derived from an EMBL/GenBank/DDBJ whole genome shotgun (WGS) entry which is preliminary data.</text>
</comment>
<comment type="similarity">
    <text evidence="4">Belongs to the class B bacterial acid phosphatase family.</text>
</comment>
<dbReference type="InterPro" id="IPR023214">
    <property type="entry name" value="HAD_sf"/>
</dbReference>
<dbReference type="SFLD" id="SFLDS00003">
    <property type="entry name" value="Haloacid_Dehalogenase"/>
    <property type="match status" value="1"/>
</dbReference>
<keyword evidence="9 13" id="KW-0732">Signal</keyword>
<evidence type="ECO:0000256" key="9">
    <source>
        <dbReference type="ARBA" id="ARBA00022729"/>
    </source>
</evidence>
<evidence type="ECO:0000256" key="1">
    <source>
        <dbReference type="ARBA" id="ARBA00000032"/>
    </source>
</evidence>
<dbReference type="EMBL" id="JOSS01000127">
    <property type="protein sequence ID" value="KEO22359.1"/>
    <property type="molecule type" value="Genomic_DNA"/>
</dbReference>
<keyword evidence="12" id="KW-0460">Magnesium</keyword>
<dbReference type="Proteomes" id="UP000028038">
    <property type="component" value="Unassembled WGS sequence"/>
</dbReference>
<accession>A0A836Z999</accession>
<comment type="catalytic activity">
    <reaction evidence="1">
        <text>a phosphate monoester + H2O = an alcohol + phosphate</text>
        <dbReference type="Rhea" id="RHEA:15017"/>
        <dbReference type="ChEBI" id="CHEBI:15377"/>
        <dbReference type="ChEBI" id="CHEBI:30879"/>
        <dbReference type="ChEBI" id="CHEBI:43474"/>
        <dbReference type="ChEBI" id="CHEBI:67140"/>
        <dbReference type="EC" id="3.1.3.2"/>
    </reaction>
</comment>
<dbReference type="SFLD" id="SFLDG01127">
    <property type="entry name" value="C1.3:_Acid_Phosphatase_Like"/>
    <property type="match status" value="1"/>
</dbReference>
<dbReference type="NCBIfam" id="TIGR01672">
    <property type="entry name" value="AphA"/>
    <property type="match status" value="1"/>
</dbReference>
<dbReference type="RefSeq" id="WP_001620835.1">
    <property type="nucleotide sequence ID" value="NZ_JOSS01000127.1"/>
</dbReference>
<gene>
    <name evidence="14" type="ORF">AB05_5400</name>
</gene>
<evidence type="ECO:0000313" key="14">
    <source>
        <dbReference type="EMBL" id="KEO22359.1"/>
    </source>
</evidence>
<dbReference type="SUPFAM" id="SSF56784">
    <property type="entry name" value="HAD-like"/>
    <property type="match status" value="1"/>
</dbReference>
<feature type="chain" id="PRO_5032732368" description="Class B acid phosphatase" evidence="13">
    <location>
        <begin position="21"/>
        <end position="232"/>
    </location>
</feature>
<sequence length="232" mass="25941">MKKQNLALISCLLFSSLSFAATDTGELKAGATLSELTEQYPVHWVSVEQVIQGLKSAPLNVGFDIDDTLLYSSPGFFHGKQKYSPESDDYLNKQEFWNEVSGGWDRFAIPKKSAIKLIKYHMERGDNIYFITGRPAPDNGKEDVTATLRDYFKIPEGKLNKVIFAGTDKDAKVKYIKNNGISVYYGDSDNDILDARKAGAEGIRVLRPLNSTNSPEPRNGQFGERVIINSQY</sequence>
<evidence type="ECO:0000256" key="8">
    <source>
        <dbReference type="ARBA" id="ARBA00022723"/>
    </source>
</evidence>
<keyword evidence="11 14" id="KW-0378">Hydrolase</keyword>
<evidence type="ECO:0000256" key="2">
    <source>
        <dbReference type="ARBA" id="ARBA00001946"/>
    </source>
</evidence>
<dbReference type="AlphaFoldDB" id="A0A836Z999"/>
<reference evidence="14 15" key="1">
    <citation type="submission" date="2014-06" db="EMBL/GenBank/DDBJ databases">
        <title>Genetic Variability of E. coli after antibiotic treatment.</title>
        <authorList>
            <person name="Silbergeld E."/>
            <person name="Coles C."/>
            <person name="Seidman J.C."/>
            <person name="You Y."/>
            <person name="George J."/>
            <person name="Nadendla S."/>
            <person name="Daugherty S.C."/>
            <person name="Nagaraj S."/>
            <person name="Ott S."/>
            <person name="Klega K."/>
            <person name="Rasko D."/>
        </authorList>
    </citation>
    <scope>NUCLEOTIDE SEQUENCE [LARGE SCALE GENOMIC DNA]</scope>
    <source>
        <strain evidence="14 15">2-460-02_S1_C1</strain>
    </source>
</reference>
<evidence type="ECO:0000256" key="6">
    <source>
        <dbReference type="ARBA" id="ARBA00012646"/>
    </source>
</evidence>
<dbReference type="GO" id="GO:0046872">
    <property type="term" value="F:metal ion binding"/>
    <property type="evidence" value="ECO:0007669"/>
    <property type="project" value="UniProtKB-KW"/>
</dbReference>
<evidence type="ECO:0000256" key="7">
    <source>
        <dbReference type="ARBA" id="ARBA00022113"/>
    </source>
</evidence>
<dbReference type="GO" id="GO:0030288">
    <property type="term" value="C:outer membrane-bounded periplasmic space"/>
    <property type="evidence" value="ECO:0007669"/>
    <property type="project" value="InterPro"/>
</dbReference>
<dbReference type="InterPro" id="IPR010025">
    <property type="entry name" value="HAD-SF_ppase_IIIB_AphA"/>
</dbReference>
<comment type="cofactor">
    <cofactor evidence="2">
        <name>Mg(2+)</name>
        <dbReference type="ChEBI" id="CHEBI:18420"/>
    </cofactor>
</comment>
<dbReference type="EC" id="3.1.3.2" evidence="6"/>
<dbReference type="InterPro" id="IPR005519">
    <property type="entry name" value="Acid_phosphat_B-like"/>
</dbReference>
<dbReference type="GO" id="GO:0003993">
    <property type="term" value="F:acid phosphatase activity"/>
    <property type="evidence" value="ECO:0007669"/>
    <property type="project" value="UniProtKB-EC"/>
</dbReference>
<evidence type="ECO:0000256" key="13">
    <source>
        <dbReference type="SAM" id="SignalP"/>
    </source>
</evidence>
<dbReference type="InterPro" id="IPR036412">
    <property type="entry name" value="HAD-like_sf"/>
</dbReference>
<evidence type="ECO:0000256" key="12">
    <source>
        <dbReference type="ARBA" id="ARBA00022842"/>
    </source>
</evidence>
<evidence type="ECO:0000256" key="3">
    <source>
        <dbReference type="ARBA" id="ARBA00004418"/>
    </source>
</evidence>
<organism evidence="14 15">
    <name type="scientific">Escherichia coli 2-460-02_S1_C1</name>
    <dbReference type="NCBI Taxonomy" id="1444044"/>
    <lineage>
        <taxon>Bacteria</taxon>
        <taxon>Pseudomonadati</taxon>
        <taxon>Pseudomonadota</taxon>
        <taxon>Gammaproteobacteria</taxon>
        <taxon>Enterobacterales</taxon>
        <taxon>Enterobacteriaceae</taxon>
        <taxon>Escherichia</taxon>
    </lineage>
</organism>
<dbReference type="Pfam" id="PF03767">
    <property type="entry name" value="Acid_phosphat_B"/>
    <property type="match status" value="1"/>
</dbReference>
<keyword evidence="8" id="KW-0479">Metal-binding</keyword>
<evidence type="ECO:0000256" key="10">
    <source>
        <dbReference type="ARBA" id="ARBA00022764"/>
    </source>
</evidence>
<name>A0A836Z999_ECOLX</name>
<comment type="subcellular location">
    <subcellularLocation>
        <location evidence="3">Periplasm</location>
    </subcellularLocation>
</comment>
<comment type="subunit">
    <text evidence="5">Homotetramer.</text>
</comment>
<proteinExistence type="inferred from homology"/>
<evidence type="ECO:0000256" key="5">
    <source>
        <dbReference type="ARBA" id="ARBA00011881"/>
    </source>
</evidence>
<keyword evidence="10" id="KW-0574">Periplasm</keyword>
<evidence type="ECO:0000256" key="11">
    <source>
        <dbReference type="ARBA" id="ARBA00022801"/>
    </source>
</evidence>